<reference evidence="4" key="1">
    <citation type="submission" date="2012-01" db="EMBL/GenBank/DDBJ databases">
        <title>The Genome Sequence of Treponema denticola H-22.</title>
        <authorList>
            <consortium name="The Broad Institute Genome Sequencing Platform"/>
            <person name="Earl A."/>
            <person name="Ward D."/>
            <person name="Feldgarden M."/>
            <person name="Gevers D."/>
            <person name="Blanton J.M."/>
            <person name="Fenno C.J."/>
            <person name="Baranova O.V."/>
            <person name="Mathney J."/>
            <person name="Dewhirst F.E."/>
            <person name="Izard J."/>
            <person name="Young S.K."/>
            <person name="Zeng Q."/>
            <person name="Gargeya S."/>
            <person name="Fitzgerald M."/>
            <person name="Haas B."/>
            <person name="Abouelleil A."/>
            <person name="Alvarado L."/>
            <person name="Arachchi H.M."/>
            <person name="Berlin A."/>
            <person name="Chapman S.B."/>
            <person name="Gearin G."/>
            <person name="Goldberg J."/>
            <person name="Griggs A."/>
            <person name="Gujja S."/>
            <person name="Hansen M."/>
            <person name="Heiman D."/>
            <person name="Howarth C."/>
            <person name="Larimer J."/>
            <person name="Lui A."/>
            <person name="MacDonald P.J.P."/>
            <person name="McCowen C."/>
            <person name="Montmayeur A."/>
            <person name="Murphy C."/>
            <person name="Neiman D."/>
            <person name="Pearson M."/>
            <person name="Priest M."/>
            <person name="Roberts A."/>
            <person name="Saif S."/>
            <person name="Shea T."/>
            <person name="Sisk P."/>
            <person name="Stolte C."/>
            <person name="Sykes S."/>
            <person name="Wortman J."/>
            <person name="Nusbaum C."/>
            <person name="Birren B."/>
        </authorList>
    </citation>
    <scope>NUCLEOTIDE SEQUENCE [LARGE SCALE GENOMIC DNA]</scope>
    <source>
        <strain evidence="4">H-22</strain>
    </source>
</reference>
<dbReference type="Gene3D" id="1.10.357.10">
    <property type="entry name" value="Tetracycline Repressor, domain 2"/>
    <property type="match status" value="1"/>
</dbReference>
<gene>
    <name evidence="4" type="ORF">HMPREF9726_01815</name>
</gene>
<evidence type="ECO:0000259" key="3">
    <source>
        <dbReference type="PROSITE" id="PS50977"/>
    </source>
</evidence>
<dbReference type="PATRIC" id="fig|999432.5.peg.1881"/>
<dbReference type="HOGENOM" id="CLU_1260423_0_0_12"/>
<evidence type="ECO:0000256" key="1">
    <source>
        <dbReference type="ARBA" id="ARBA00023125"/>
    </source>
</evidence>
<organism evidence="4">
    <name type="scientific">Treponema denticola H-22</name>
    <dbReference type="NCBI Taxonomy" id="999432"/>
    <lineage>
        <taxon>Bacteria</taxon>
        <taxon>Pseudomonadati</taxon>
        <taxon>Spirochaetota</taxon>
        <taxon>Spirochaetia</taxon>
        <taxon>Spirochaetales</taxon>
        <taxon>Treponemataceae</taxon>
        <taxon>Treponema</taxon>
    </lineage>
</organism>
<dbReference type="InterPro" id="IPR001647">
    <property type="entry name" value="HTH_TetR"/>
</dbReference>
<feature type="domain" description="HTH tetR-type" evidence="3">
    <location>
        <begin position="28"/>
        <end position="88"/>
    </location>
</feature>
<dbReference type="AlphaFoldDB" id="A0A0E2E370"/>
<dbReference type="Pfam" id="PF00440">
    <property type="entry name" value="TetR_N"/>
    <property type="match status" value="1"/>
</dbReference>
<keyword evidence="1 2" id="KW-0238">DNA-binding</keyword>
<dbReference type="PROSITE" id="PS50977">
    <property type="entry name" value="HTH_TETR_2"/>
    <property type="match status" value="1"/>
</dbReference>
<accession>A0A0E2E370</accession>
<proteinExistence type="predicted"/>
<evidence type="ECO:0000313" key="4">
    <source>
        <dbReference type="EMBL" id="EMB32032.1"/>
    </source>
</evidence>
<evidence type="ECO:0000256" key="2">
    <source>
        <dbReference type="PROSITE-ProRule" id="PRU00335"/>
    </source>
</evidence>
<dbReference type="Proteomes" id="UP000011705">
    <property type="component" value="Chromosome"/>
</dbReference>
<dbReference type="PANTHER" id="PTHR43479">
    <property type="entry name" value="ACREF/ENVCD OPERON REPRESSOR-RELATED"/>
    <property type="match status" value="1"/>
</dbReference>
<protein>
    <recommendedName>
        <fullName evidence="3">HTH tetR-type domain-containing protein</fullName>
    </recommendedName>
</protein>
<comment type="caution">
    <text evidence="4">The sequence shown here is derived from an EMBL/GenBank/DDBJ whole genome shotgun (WGS) entry which is preliminary data.</text>
</comment>
<sequence length="232" mass="28087">MLANVKRISNYWRISEKMPKSTFLKLSDERKEKLRKTIYNMFIKKDYESISIRDLVKEMDISIGSFYKYFDDKAEMYLFFFSEIEKKIFEEEKRRNASFFYPAKLLDLHEILTQEEIDFSTSWLNVPEDVLYKFYFRGHAKQLYRSILDELTEMQQKAQLNPNIKANIAYHIIITSMFSFMLYIKENKITDKEDFFSRKTTYYQTVILPGILSEKYYKQKYSKNAIKSEIIL</sequence>
<dbReference type="SUPFAM" id="SSF46689">
    <property type="entry name" value="Homeodomain-like"/>
    <property type="match status" value="1"/>
</dbReference>
<dbReference type="EMBL" id="AGDV01000015">
    <property type="protein sequence ID" value="EMB32032.1"/>
    <property type="molecule type" value="Genomic_DNA"/>
</dbReference>
<dbReference type="InterPro" id="IPR050624">
    <property type="entry name" value="HTH-type_Tx_Regulator"/>
</dbReference>
<feature type="DNA-binding region" description="H-T-H motif" evidence="2">
    <location>
        <begin position="51"/>
        <end position="70"/>
    </location>
</feature>
<name>A0A0E2E370_TREDN</name>
<dbReference type="PANTHER" id="PTHR43479:SF11">
    <property type="entry name" value="ACREF_ENVCD OPERON REPRESSOR-RELATED"/>
    <property type="match status" value="1"/>
</dbReference>
<dbReference type="InterPro" id="IPR009057">
    <property type="entry name" value="Homeodomain-like_sf"/>
</dbReference>
<dbReference type="GO" id="GO:0003677">
    <property type="term" value="F:DNA binding"/>
    <property type="evidence" value="ECO:0007669"/>
    <property type="project" value="UniProtKB-UniRule"/>
</dbReference>